<dbReference type="InterPro" id="IPR014729">
    <property type="entry name" value="Rossmann-like_a/b/a_fold"/>
</dbReference>
<name>A0ABN5ABN7_9BACI</name>
<keyword evidence="3" id="KW-0902">Two-component regulatory system</keyword>
<dbReference type="SUPFAM" id="SSF52402">
    <property type="entry name" value="Adenine nucleotide alpha hydrolases-like"/>
    <property type="match status" value="1"/>
</dbReference>
<dbReference type="Gene3D" id="3.40.50.300">
    <property type="entry name" value="P-loop containing nucleotide triphosphate hydrolases"/>
    <property type="match status" value="1"/>
</dbReference>
<dbReference type="PANTHER" id="PTHR45569">
    <property type="entry name" value="SENSOR PROTEIN KDPD"/>
    <property type="match status" value="1"/>
</dbReference>
<accession>A0ABN5ABN7</accession>
<dbReference type="GO" id="GO:0004673">
    <property type="term" value="F:protein histidine kinase activity"/>
    <property type="evidence" value="ECO:0007669"/>
    <property type="project" value="UniProtKB-EC"/>
</dbReference>
<dbReference type="NCBIfam" id="NF038185">
    <property type="entry name" value="KdpD_non_kinase"/>
    <property type="match status" value="1"/>
</dbReference>
<dbReference type="SUPFAM" id="SSF52540">
    <property type="entry name" value="P-loop containing nucleoside triphosphate hydrolases"/>
    <property type="match status" value="1"/>
</dbReference>
<protein>
    <submittedName>
        <fullName evidence="5">Histidine kinase</fullName>
        <ecNumber evidence="5">2.7.13.3</ecNumber>
    </submittedName>
</protein>
<dbReference type="Pfam" id="PF02702">
    <property type="entry name" value="KdpD"/>
    <property type="match status" value="1"/>
</dbReference>
<evidence type="ECO:0000256" key="3">
    <source>
        <dbReference type="ARBA" id="ARBA00023012"/>
    </source>
</evidence>
<evidence type="ECO:0000256" key="2">
    <source>
        <dbReference type="ARBA" id="ARBA00022777"/>
    </source>
</evidence>
<dbReference type="EC" id="2.7.13.3" evidence="5"/>
<reference evidence="5 6" key="1">
    <citation type="submission" date="2017-06" db="EMBL/GenBank/DDBJ databases">
        <title>Genome sequence of Bacillus sonorensis strain SRCM101395.</title>
        <authorList>
            <person name="Cho S.H."/>
        </authorList>
    </citation>
    <scope>NUCLEOTIDE SEQUENCE [LARGE SCALE GENOMIC DNA]</scope>
    <source>
        <strain evidence="5 6">SRCM101395</strain>
    </source>
</reference>
<dbReference type="Gene3D" id="3.40.50.620">
    <property type="entry name" value="HUPs"/>
    <property type="match status" value="1"/>
</dbReference>
<dbReference type="InterPro" id="IPR003852">
    <property type="entry name" value="Sig_transdc_His_kinase_KdpD_N"/>
</dbReference>
<keyword evidence="2 5" id="KW-0418">Kinase</keyword>
<evidence type="ECO:0000313" key="5">
    <source>
        <dbReference type="EMBL" id="ASB88167.1"/>
    </source>
</evidence>
<dbReference type="EMBL" id="CP021920">
    <property type="protein sequence ID" value="ASB88167.1"/>
    <property type="molecule type" value="Genomic_DNA"/>
</dbReference>
<organism evidence="5 6">
    <name type="scientific">Bacillus sonorensis</name>
    <dbReference type="NCBI Taxonomy" id="119858"/>
    <lineage>
        <taxon>Bacteria</taxon>
        <taxon>Bacillati</taxon>
        <taxon>Bacillota</taxon>
        <taxon>Bacilli</taxon>
        <taxon>Bacillales</taxon>
        <taxon>Bacillaceae</taxon>
        <taxon>Bacillus</taxon>
    </lineage>
</organism>
<dbReference type="InterPro" id="IPR027417">
    <property type="entry name" value="P-loop_NTPase"/>
</dbReference>
<evidence type="ECO:0000313" key="6">
    <source>
        <dbReference type="Proteomes" id="UP000196877"/>
    </source>
</evidence>
<dbReference type="Proteomes" id="UP000196877">
    <property type="component" value="Chromosome"/>
</dbReference>
<dbReference type="RefSeq" id="WP_118310506.1">
    <property type="nucleotide sequence ID" value="NZ_BORD01000003.1"/>
</dbReference>
<dbReference type="PANTHER" id="PTHR45569:SF1">
    <property type="entry name" value="SENSOR PROTEIN KDPD"/>
    <property type="match status" value="1"/>
</dbReference>
<gene>
    <name evidence="5" type="primary">kdpD</name>
    <name evidence="5" type="ORF">S101395_01658</name>
</gene>
<sequence>MRKNSRDYRRKTPEELLAEIEQLKRGSWTIYIGSAPGVGKTYRMLQEAHDVKREGIDVVIGLVETHNRKETAALIRGLEVIPKRKIEYKGKTLEEMDAAAIIERKPDLVIIDELAHTNIPGSKNEKRYMDVEDILREGVNVLSAVNIQHIESVHDIVQQVTGVKVRERIPDRILDLANEVILIDVTPETLQKRLREGKIYEQHNIQQALTHFFTKNNLAALRELALREVADDVDDRIERLNRQNGYSRPRGTNEKILVCVQHGKNAEKLIRRGWRIANRLKAELFVLHVSRKAKDQMTANERHKIQQWERLCGQFGAGFIFLPSNDRRISEAITGVAKQNNITQIVLGQSARSRWEEIWKGSIVNSMMRHTDGIDIHIVSDDKTSN</sequence>
<proteinExistence type="predicted"/>
<evidence type="ECO:0000256" key="1">
    <source>
        <dbReference type="ARBA" id="ARBA00022679"/>
    </source>
</evidence>
<feature type="domain" description="Signal transduction histidine kinase osmosensitive K+ channel sensor N-terminal" evidence="4">
    <location>
        <begin position="24"/>
        <end position="233"/>
    </location>
</feature>
<dbReference type="CDD" id="cd01987">
    <property type="entry name" value="USP_KdpD-like"/>
    <property type="match status" value="1"/>
</dbReference>
<keyword evidence="6" id="KW-1185">Reference proteome</keyword>
<evidence type="ECO:0000259" key="4">
    <source>
        <dbReference type="Pfam" id="PF02702"/>
    </source>
</evidence>
<dbReference type="InterPro" id="IPR052023">
    <property type="entry name" value="Histidine_kinase_KdpD"/>
</dbReference>
<keyword evidence="1 5" id="KW-0808">Transferase</keyword>